<evidence type="ECO:0000313" key="2">
    <source>
        <dbReference type="Proteomes" id="UP001059209"/>
    </source>
</evidence>
<organism evidence="1 2">
    <name type="scientific">Maribacter litopenaei</name>
    <dbReference type="NCBI Taxonomy" id="2976127"/>
    <lineage>
        <taxon>Bacteria</taxon>
        <taxon>Pseudomonadati</taxon>
        <taxon>Bacteroidota</taxon>
        <taxon>Flavobacteriia</taxon>
        <taxon>Flavobacteriales</taxon>
        <taxon>Flavobacteriaceae</taxon>
        <taxon>Maribacter</taxon>
    </lineage>
</organism>
<dbReference type="Pfam" id="PF11185">
    <property type="entry name" value="DUF2971"/>
    <property type="match status" value="1"/>
</dbReference>
<keyword evidence="2" id="KW-1185">Reference proteome</keyword>
<reference evidence="1" key="1">
    <citation type="submission" date="2022-09" db="EMBL/GenBank/DDBJ databases">
        <title>Maribacter litopenaei sp. nov., isolated from the intestinal tract of the Pacific White Shrimp, Litopenaeus vannamei.</title>
        <authorList>
            <person name="Kim S.Y."/>
            <person name="Hwang C.Y."/>
        </authorList>
    </citation>
    <scope>NUCLEOTIDE SEQUENCE</scope>
    <source>
        <strain evidence="1">HL-LV01</strain>
    </source>
</reference>
<dbReference type="RefSeq" id="WP_260572197.1">
    <property type="nucleotide sequence ID" value="NZ_CP104205.1"/>
</dbReference>
<protein>
    <submittedName>
        <fullName evidence="1">DUF2971 domain-containing protein</fullName>
    </submittedName>
</protein>
<proteinExistence type="predicted"/>
<sequence length="253" mass="30213">MDEEKVTSFLKSKALYMPAMYRFDDKLEGISTYNITEVRTAYDICFVDDEKEINPKMLADWRVLKTKSKKKLSDIGHKLKLTQSAHYVSCWFNSDRESDGMWRFYARENGFAVKIDRKVFQRTIKKSVESNINNKEQRVVVGRIKYQDYPRVIENEQDNTVLYLAFRKDESFAHENEYRVVLIDTTNTEDRPGHLLYKLDNFDDLPITIIIHPAMDESLFRKYKKQFQLFGNNITVRKSELEPFYQFYDRLKD</sequence>
<accession>A0ABY5Y5M9</accession>
<name>A0ABY5Y5M9_9FLAO</name>
<dbReference type="EMBL" id="CP104205">
    <property type="protein sequence ID" value="UWX54341.1"/>
    <property type="molecule type" value="Genomic_DNA"/>
</dbReference>
<gene>
    <name evidence="1" type="ORF">NYZ99_15495</name>
</gene>
<evidence type="ECO:0000313" key="1">
    <source>
        <dbReference type="EMBL" id="UWX54341.1"/>
    </source>
</evidence>
<dbReference type="Proteomes" id="UP001059209">
    <property type="component" value="Chromosome"/>
</dbReference>
<dbReference type="InterPro" id="IPR021352">
    <property type="entry name" value="DUF2971"/>
</dbReference>